<keyword evidence="5" id="KW-1185">Reference proteome</keyword>
<dbReference type="PRINTS" id="PR00455">
    <property type="entry name" value="HTHTETR"/>
</dbReference>
<dbReference type="PROSITE" id="PS01081">
    <property type="entry name" value="HTH_TETR_1"/>
    <property type="match status" value="1"/>
</dbReference>
<dbReference type="Proteomes" id="UP001172738">
    <property type="component" value="Unassembled WGS sequence"/>
</dbReference>
<feature type="DNA-binding region" description="H-T-H motif" evidence="2">
    <location>
        <begin position="38"/>
        <end position="57"/>
    </location>
</feature>
<dbReference type="PANTHER" id="PTHR30055:SF237">
    <property type="entry name" value="TRANSCRIPTIONAL REPRESSOR MCE3R"/>
    <property type="match status" value="1"/>
</dbReference>
<dbReference type="InterPro" id="IPR009057">
    <property type="entry name" value="Homeodomain-like_sf"/>
</dbReference>
<dbReference type="RefSeq" id="WP_301127354.1">
    <property type="nucleotide sequence ID" value="NZ_JAUHPV010000003.1"/>
</dbReference>
<reference evidence="4" key="1">
    <citation type="submission" date="2023-06" db="EMBL/GenBank/DDBJ databases">
        <title>SYSU T00b26.</title>
        <authorList>
            <person name="Gao L."/>
            <person name="Fang B.-Z."/>
            <person name="Li W.-J."/>
        </authorList>
    </citation>
    <scope>NUCLEOTIDE SEQUENCE</scope>
    <source>
        <strain evidence="4">SYSU T00b26</strain>
    </source>
</reference>
<feature type="domain" description="HTH tetR-type" evidence="3">
    <location>
        <begin position="220"/>
        <end position="280"/>
    </location>
</feature>
<evidence type="ECO:0000256" key="2">
    <source>
        <dbReference type="PROSITE-ProRule" id="PRU00335"/>
    </source>
</evidence>
<feature type="DNA-binding region" description="H-T-H motif" evidence="2">
    <location>
        <begin position="243"/>
        <end position="262"/>
    </location>
</feature>
<dbReference type="InterPro" id="IPR050109">
    <property type="entry name" value="HTH-type_TetR-like_transc_reg"/>
</dbReference>
<dbReference type="Pfam" id="PF00440">
    <property type="entry name" value="TetR_N"/>
    <property type="match status" value="2"/>
</dbReference>
<dbReference type="Gene3D" id="1.10.357.10">
    <property type="entry name" value="Tetracycline Repressor, domain 2"/>
    <property type="match status" value="2"/>
</dbReference>
<evidence type="ECO:0000256" key="1">
    <source>
        <dbReference type="ARBA" id="ARBA00023125"/>
    </source>
</evidence>
<dbReference type="InterPro" id="IPR001647">
    <property type="entry name" value="HTH_TetR"/>
</dbReference>
<dbReference type="SUPFAM" id="SSF46689">
    <property type="entry name" value="Homeodomain-like"/>
    <property type="match status" value="2"/>
</dbReference>
<dbReference type="PROSITE" id="PS50977">
    <property type="entry name" value="HTH_TETR_2"/>
    <property type="match status" value="2"/>
</dbReference>
<accession>A0ABT8G0G1</accession>
<evidence type="ECO:0000259" key="3">
    <source>
        <dbReference type="PROSITE" id="PS50977"/>
    </source>
</evidence>
<organism evidence="4 5">
    <name type="scientific">Demequina zhanjiangensis</name>
    <dbReference type="NCBI Taxonomy" id="3051659"/>
    <lineage>
        <taxon>Bacteria</taxon>
        <taxon>Bacillati</taxon>
        <taxon>Actinomycetota</taxon>
        <taxon>Actinomycetes</taxon>
        <taxon>Micrococcales</taxon>
        <taxon>Demequinaceae</taxon>
        <taxon>Demequina</taxon>
    </lineage>
</organism>
<dbReference type="PANTHER" id="PTHR30055">
    <property type="entry name" value="HTH-TYPE TRANSCRIPTIONAL REGULATOR RUTR"/>
    <property type="match status" value="1"/>
</dbReference>
<sequence>MSETTASAPVRRRPRDRRQAIEAAAAAAFAEHGYHRVSMQDVADVVGISAAALYRHFENKYDLFREVALGLAASLASAVEGIDEGPCATADEASARLDELLDAIAGATIALRGSGGIYRWESRYLEPEDRHALASEFSALRRRIAVPLATLRPELDDQARRRAAIAALSAIASVTTHRTAMPASAQRALLHEAAMRVLSSPIPPAELEAVEDQEPTVKPRRRREQLAQAGIMLFSERGYHEVTIEDIAHAVGLTPSGVYRHFSGKSEILRTACVRAAETLDEAADVALAHEDASEALRILSAAYIDFAVDDRDLMGVYVADVGALDLEDQKGLRRLQRAHVEDWVELLGRVRPELDQKQRRFLVQAGFNVVADLSVDLRHGPASEAKALIAPLLEAVLGV</sequence>
<evidence type="ECO:0000313" key="4">
    <source>
        <dbReference type="EMBL" id="MDN4472631.1"/>
    </source>
</evidence>
<keyword evidence="1 2" id="KW-0238">DNA-binding</keyword>
<dbReference type="Gene3D" id="1.10.10.60">
    <property type="entry name" value="Homeodomain-like"/>
    <property type="match status" value="2"/>
</dbReference>
<feature type="domain" description="HTH tetR-type" evidence="3">
    <location>
        <begin position="15"/>
        <end position="75"/>
    </location>
</feature>
<name>A0ABT8G0G1_9MICO</name>
<comment type="caution">
    <text evidence="4">The sequence shown here is derived from an EMBL/GenBank/DDBJ whole genome shotgun (WGS) entry which is preliminary data.</text>
</comment>
<dbReference type="InterPro" id="IPR023772">
    <property type="entry name" value="DNA-bd_HTH_TetR-type_CS"/>
</dbReference>
<gene>
    <name evidence="4" type="ORF">QQX04_06450</name>
</gene>
<evidence type="ECO:0000313" key="5">
    <source>
        <dbReference type="Proteomes" id="UP001172738"/>
    </source>
</evidence>
<proteinExistence type="predicted"/>
<dbReference type="EMBL" id="JAUHPV010000003">
    <property type="protein sequence ID" value="MDN4472631.1"/>
    <property type="molecule type" value="Genomic_DNA"/>
</dbReference>
<protein>
    <submittedName>
        <fullName evidence="4">TetR/AcrR family transcriptional regulator</fullName>
    </submittedName>
</protein>